<evidence type="ECO:0000256" key="4">
    <source>
        <dbReference type="ARBA" id="ARBA00022692"/>
    </source>
</evidence>
<feature type="transmembrane region" description="Helical" evidence="7">
    <location>
        <begin position="181"/>
        <end position="201"/>
    </location>
</feature>
<name>A0ABY7YJ98_9HYPH</name>
<dbReference type="PANTHER" id="PTHR30353:SF15">
    <property type="entry name" value="INNER MEMBRANE PROTEIN YABI"/>
    <property type="match status" value="1"/>
</dbReference>
<keyword evidence="5 7" id="KW-1133">Transmembrane helix</keyword>
<evidence type="ECO:0000256" key="3">
    <source>
        <dbReference type="ARBA" id="ARBA00022475"/>
    </source>
</evidence>
<sequence length="242" mass="26720">MIDIFHEISAFLESFLTAISGNFWLTFFFIFAVAIGEALFVVGLFVPSTPVLLLVGGIIAEGRLPFWEVYIAAVVGAIIGDALSYGIGHLLSDRIKEVWPFKYHRNLIVRGEKFFALHGGKSVFIGRFIPGVKAVIPGVAGIMGMPYQRFTVINVTSAFVWAAAHILPGMLLTAWLKSIGLSLELVIVVGTLVLTVLFILVHYHRTILLALAPWLGSFGRNIENRWREPDVGKQQSNTTRPL</sequence>
<organism evidence="9 10">
    <name type="scientific">Devosia algicola</name>
    <dbReference type="NCBI Taxonomy" id="3026418"/>
    <lineage>
        <taxon>Bacteria</taxon>
        <taxon>Pseudomonadati</taxon>
        <taxon>Pseudomonadota</taxon>
        <taxon>Alphaproteobacteria</taxon>
        <taxon>Hyphomicrobiales</taxon>
        <taxon>Devosiaceae</taxon>
        <taxon>Devosia</taxon>
    </lineage>
</organism>
<reference evidence="9 10" key="1">
    <citation type="submission" date="2023-02" db="EMBL/GenBank/DDBJ databases">
        <title>Devosia algicola sp. nov., isolated from the phycosphere of marine algae.</title>
        <authorList>
            <person name="Kim J.M."/>
            <person name="Lee J.K."/>
            <person name="Choi B.J."/>
            <person name="Bayburt H."/>
            <person name="Jeon C.O."/>
        </authorList>
    </citation>
    <scope>NUCLEOTIDE SEQUENCE [LARGE SCALE GENOMIC DNA]</scope>
    <source>
        <strain evidence="9 10">G20-9</strain>
    </source>
</reference>
<feature type="domain" description="VTT" evidence="8">
    <location>
        <begin position="46"/>
        <end position="169"/>
    </location>
</feature>
<comment type="subcellular location">
    <subcellularLocation>
        <location evidence="1 7">Cell membrane</location>
        <topology evidence="1 7">Multi-pass membrane protein</topology>
    </subcellularLocation>
</comment>
<dbReference type="Proteomes" id="UP001220530">
    <property type="component" value="Chromosome"/>
</dbReference>
<keyword evidence="6 7" id="KW-0472">Membrane</keyword>
<evidence type="ECO:0000256" key="7">
    <source>
        <dbReference type="RuleBase" id="RU367016"/>
    </source>
</evidence>
<keyword evidence="3 7" id="KW-1003">Cell membrane</keyword>
<evidence type="ECO:0000259" key="8">
    <source>
        <dbReference type="Pfam" id="PF09335"/>
    </source>
</evidence>
<evidence type="ECO:0000256" key="6">
    <source>
        <dbReference type="ARBA" id="ARBA00023136"/>
    </source>
</evidence>
<dbReference type="RefSeq" id="WP_282217669.1">
    <property type="nucleotide sequence ID" value="NZ_CP118246.1"/>
</dbReference>
<dbReference type="Pfam" id="PF09335">
    <property type="entry name" value="VTT_dom"/>
    <property type="match status" value="1"/>
</dbReference>
<protein>
    <submittedName>
        <fullName evidence="9">DedA family protein</fullName>
    </submittedName>
</protein>
<evidence type="ECO:0000256" key="1">
    <source>
        <dbReference type="ARBA" id="ARBA00004651"/>
    </source>
</evidence>
<proteinExistence type="inferred from homology"/>
<dbReference type="InterPro" id="IPR032818">
    <property type="entry name" value="DedA-like"/>
</dbReference>
<accession>A0ABY7YJ98</accession>
<evidence type="ECO:0000313" key="10">
    <source>
        <dbReference type="Proteomes" id="UP001220530"/>
    </source>
</evidence>
<feature type="transmembrane region" description="Helical" evidence="7">
    <location>
        <begin position="66"/>
        <end position="87"/>
    </location>
</feature>
<feature type="transmembrane region" description="Helical" evidence="7">
    <location>
        <begin position="152"/>
        <end position="175"/>
    </location>
</feature>
<keyword evidence="10" id="KW-1185">Reference proteome</keyword>
<dbReference type="PANTHER" id="PTHR30353">
    <property type="entry name" value="INNER MEMBRANE PROTEIN DEDA-RELATED"/>
    <property type="match status" value="1"/>
</dbReference>
<evidence type="ECO:0000313" key="9">
    <source>
        <dbReference type="EMBL" id="WDR01258.1"/>
    </source>
</evidence>
<keyword evidence="4 7" id="KW-0812">Transmembrane</keyword>
<feature type="transmembrane region" description="Helical" evidence="7">
    <location>
        <begin position="21"/>
        <end position="46"/>
    </location>
</feature>
<dbReference type="EMBL" id="CP118246">
    <property type="protein sequence ID" value="WDR01258.1"/>
    <property type="molecule type" value="Genomic_DNA"/>
</dbReference>
<evidence type="ECO:0000256" key="5">
    <source>
        <dbReference type="ARBA" id="ARBA00022989"/>
    </source>
</evidence>
<gene>
    <name evidence="9" type="ORF">PSQ19_10385</name>
</gene>
<dbReference type="InterPro" id="IPR032816">
    <property type="entry name" value="VTT_dom"/>
</dbReference>
<comment type="similarity">
    <text evidence="2 7">Belongs to the DedA family.</text>
</comment>
<evidence type="ECO:0000256" key="2">
    <source>
        <dbReference type="ARBA" id="ARBA00010792"/>
    </source>
</evidence>